<comment type="caution">
    <text evidence="3">The sequence shown here is derived from an EMBL/GenBank/DDBJ whole genome shotgun (WGS) entry which is preliminary data.</text>
</comment>
<name>A0A8J3T350_9ACTN</name>
<dbReference type="EMBL" id="BOOK01000049">
    <property type="protein sequence ID" value="GII04347.1"/>
    <property type="molecule type" value="Genomic_DNA"/>
</dbReference>
<dbReference type="InterPro" id="IPR012347">
    <property type="entry name" value="Ferritin-like"/>
</dbReference>
<feature type="transmembrane region" description="Helical" evidence="1">
    <location>
        <begin position="79"/>
        <end position="100"/>
    </location>
</feature>
<feature type="domain" description="DUF305" evidence="2">
    <location>
        <begin position="130"/>
        <end position="273"/>
    </location>
</feature>
<evidence type="ECO:0000313" key="4">
    <source>
        <dbReference type="Proteomes" id="UP000634476"/>
    </source>
</evidence>
<keyword evidence="1" id="KW-1133">Transmembrane helix</keyword>
<dbReference type="PANTHER" id="PTHR36933">
    <property type="entry name" value="SLL0788 PROTEIN"/>
    <property type="match status" value="1"/>
</dbReference>
<keyword evidence="1" id="KW-0812">Transmembrane</keyword>
<evidence type="ECO:0000256" key="1">
    <source>
        <dbReference type="SAM" id="Phobius"/>
    </source>
</evidence>
<gene>
    <name evidence="3" type="ORF">Pta02_63550</name>
</gene>
<proteinExistence type="predicted"/>
<dbReference type="Proteomes" id="UP000634476">
    <property type="component" value="Unassembled WGS sequence"/>
</dbReference>
<accession>A0A8J3T350</accession>
<protein>
    <recommendedName>
        <fullName evidence="2">DUF305 domain-containing protein</fullName>
    </recommendedName>
</protein>
<dbReference type="InterPro" id="IPR005183">
    <property type="entry name" value="DUF305_CopM-like"/>
</dbReference>
<keyword evidence="4" id="KW-1185">Reference proteome</keyword>
<evidence type="ECO:0000259" key="2">
    <source>
        <dbReference type="Pfam" id="PF03713"/>
    </source>
</evidence>
<sequence>MDGRARRFTAWVPRLLMLVALVLGVAAMHTLGHLDHHQGYGAAPGHEGVHAPPAPPPTVAAGIEQEASGLGGALPRLDPTSVCLAVLPSLLLLLMAAVLLRTRHRRNTGVIGARPGARGARSSAAFNDADVAFAQMMIPHHRQAVEMAELAETRAADPEIRELAAKIKAAQDPEIATMTGWLTSWGAPVEPEGGHGGHDMPGMMTGQDMTALEEARGAAFDRMFAERMIAHHEGAVEMAETERAQGSDPEARRLAATVATAQQAEIEQMRRLLDRL</sequence>
<reference evidence="3" key="1">
    <citation type="submission" date="2021-01" db="EMBL/GenBank/DDBJ databases">
        <title>Whole genome shotgun sequence of Planobispora takensis NBRC 109077.</title>
        <authorList>
            <person name="Komaki H."/>
            <person name="Tamura T."/>
        </authorList>
    </citation>
    <scope>NUCLEOTIDE SEQUENCE</scope>
    <source>
        <strain evidence="3">NBRC 109077</strain>
    </source>
</reference>
<dbReference type="Gene3D" id="1.20.1260.10">
    <property type="match status" value="1"/>
</dbReference>
<feature type="transmembrane region" description="Helical" evidence="1">
    <location>
        <begin position="12"/>
        <end position="31"/>
    </location>
</feature>
<dbReference type="Pfam" id="PF03713">
    <property type="entry name" value="DUF305"/>
    <property type="match status" value="1"/>
</dbReference>
<organism evidence="3 4">
    <name type="scientific">Planobispora takensis</name>
    <dbReference type="NCBI Taxonomy" id="1367882"/>
    <lineage>
        <taxon>Bacteria</taxon>
        <taxon>Bacillati</taxon>
        <taxon>Actinomycetota</taxon>
        <taxon>Actinomycetes</taxon>
        <taxon>Streptosporangiales</taxon>
        <taxon>Streptosporangiaceae</taxon>
        <taxon>Planobispora</taxon>
    </lineage>
</organism>
<evidence type="ECO:0000313" key="3">
    <source>
        <dbReference type="EMBL" id="GII04347.1"/>
    </source>
</evidence>
<dbReference type="PANTHER" id="PTHR36933:SF1">
    <property type="entry name" value="SLL0788 PROTEIN"/>
    <property type="match status" value="1"/>
</dbReference>
<dbReference type="AlphaFoldDB" id="A0A8J3T350"/>
<keyword evidence="1" id="KW-0472">Membrane</keyword>